<keyword evidence="2" id="KW-0378">Hydrolase</keyword>
<dbReference type="PROSITE" id="PS01276">
    <property type="entry name" value="PEPTIDASE_U32"/>
    <property type="match status" value="1"/>
</dbReference>
<comment type="caution">
    <text evidence="4">The sequence shown here is derived from an EMBL/GenBank/DDBJ whole genome shotgun (WGS) entry which is preliminary data.</text>
</comment>
<evidence type="ECO:0000256" key="2">
    <source>
        <dbReference type="ARBA" id="ARBA00022801"/>
    </source>
</evidence>
<dbReference type="Proteomes" id="UP000725002">
    <property type="component" value="Unassembled WGS sequence"/>
</dbReference>
<evidence type="ECO:0000313" key="4">
    <source>
        <dbReference type="EMBL" id="MBO8483550.1"/>
    </source>
</evidence>
<dbReference type="EMBL" id="JADILV010000036">
    <property type="protein sequence ID" value="MBO8483550.1"/>
    <property type="molecule type" value="Genomic_DNA"/>
</dbReference>
<dbReference type="AlphaFoldDB" id="A0A940IIA8"/>
<organism evidence="4 5">
    <name type="scientific">Candidatus Cryptobacteroides avicola</name>
    <dbReference type="NCBI Taxonomy" id="2840757"/>
    <lineage>
        <taxon>Bacteria</taxon>
        <taxon>Pseudomonadati</taxon>
        <taxon>Bacteroidota</taxon>
        <taxon>Bacteroidia</taxon>
        <taxon>Bacteroidales</taxon>
        <taxon>Candidatus Cryptobacteroides</taxon>
    </lineage>
</organism>
<dbReference type="PANTHER" id="PTHR30217:SF6">
    <property type="entry name" value="TRNA HYDROXYLATION PROTEIN P"/>
    <property type="match status" value="1"/>
</dbReference>
<name>A0A940IIA8_9BACT</name>
<protein>
    <submittedName>
        <fullName evidence="4">U32 family peptidase</fullName>
    </submittedName>
</protein>
<accession>A0A940IIA8</accession>
<proteinExistence type="inferred from homology"/>
<evidence type="ECO:0000313" key="5">
    <source>
        <dbReference type="Proteomes" id="UP000725002"/>
    </source>
</evidence>
<sequence length="425" mass="47085">MEKKDINIMAPAGNFECLHAAIQGGADSVYFGVEKLNMRSHSANNFKMTDLQEICDICREHGVETYLTLNIVLYNEDLEDMRRTLDAAKAAGVTAVIASDMAAIIYARQIGVEVHISTQLSISNSEALRFYAQYADVIVLARELNLHQVKEIKDIIDREGITGPSGKPVRIEMFAHGALCMAISGKCYLSLHEYGASANRGSCYQICRRGYEVTDLETGNRLVVDNKYIMSPKDLCTIEFMDKIIDAGVTVFKIEGRARSAEYVKRVASCYRRAADAVCEGSYTPEFAAGLKKELSEVFNRGFWDGYYQGARLGQWSEVYGSKATRKKVYSGKVTNWFGKLGVAEILVESASLKKGDRILIIGPSTGVVEMTVPEIRVDLKEAAQADKGIYCSIPVEAALLESCGGKLRRSDKVYIWENTDTKTE</sequence>
<dbReference type="PANTHER" id="PTHR30217">
    <property type="entry name" value="PEPTIDASE U32 FAMILY"/>
    <property type="match status" value="1"/>
</dbReference>
<dbReference type="InterPro" id="IPR051454">
    <property type="entry name" value="RNA/ubiquinone_mod_enzymes"/>
</dbReference>
<reference evidence="4" key="2">
    <citation type="journal article" date="2021" name="PeerJ">
        <title>Extensive microbial diversity within the chicken gut microbiome revealed by metagenomics and culture.</title>
        <authorList>
            <person name="Gilroy R."/>
            <person name="Ravi A."/>
            <person name="Getino M."/>
            <person name="Pursley I."/>
            <person name="Horton D.L."/>
            <person name="Alikhan N.F."/>
            <person name="Baker D."/>
            <person name="Gharbi K."/>
            <person name="Hall N."/>
            <person name="Watson M."/>
            <person name="Adriaenssens E.M."/>
            <person name="Foster-Nyarko E."/>
            <person name="Jarju S."/>
            <person name="Secka A."/>
            <person name="Antonio M."/>
            <person name="Oren A."/>
            <person name="Chaudhuri R.R."/>
            <person name="La Ragione R."/>
            <person name="Hildebrand F."/>
            <person name="Pallen M.J."/>
        </authorList>
    </citation>
    <scope>NUCLEOTIDE SEQUENCE</scope>
    <source>
        <strain evidence="4">G3-8215</strain>
    </source>
</reference>
<reference evidence="4" key="1">
    <citation type="submission" date="2020-10" db="EMBL/GenBank/DDBJ databases">
        <authorList>
            <person name="Gilroy R."/>
        </authorList>
    </citation>
    <scope>NUCLEOTIDE SEQUENCE</scope>
    <source>
        <strain evidence="4">G3-8215</strain>
    </source>
</reference>
<keyword evidence="1" id="KW-0645">Protease</keyword>
<dbReference type="Pfam" id="PF01136">
    <property type="entry name" value="Peptidase_U32"/>
    <property type="match status" value="1"/>
</dbReference>
<evidence type="ECO:0000256" key="1">
    <source>
        <dbReference type="ARBA" id="ARBA00022670"/>
    </source>
</evidence>
<dbReference type="GO" id="GO:0008233">
    <property type="term" value="F:peptidase activity"/>
    <property type="evidence" value="ECO:0007669"/>
    <property type="project" value="UniProtKB-KW"/>
</dbReference>
<evidence type="ECO:0000256" key="3">
    <source>
        <dbReference type="ARBA" id="ARBA00038374"/>
    </source>
</evidence>
<gene>
    <name evidence="4" type="ORF">IAB75_05495</name>
</gene>
<comment type="similarity">
    <text evidence="3">Belongs to the peptidase U32 family.</text>
</comment>
<dbReference type="GO" id="GO:0006508">
    <property type="term" value="P:proteolysis"/>
    <property type="evidence" value="ECO:0007669"/>
    <property type="project" value="UniProtKB-KW"/>
</dbReference>
<dbReference type="InterPro" id="IPR001539">
    <property type="entry name" value="Peptidase_U32"/>
</dbReference>